<keyword evidence="3" id="KW-1185">Reference proteome</keyword>
<dbReference type="EMBL" id="MU006604">
    <property type="protein sequence ID" value="KAF2742787.1"/>
    <property type="molecule type" value="Genomic_DNA"/>
</dbReference>
<feature type="region of interest" description="Disordered" evidence="1">
    <location>
        <begin position="48"/>
        <end position="118"/>
    </location>
</feature>
<dbReference type="AlphaFoldDB" id="A0A6A6V0Q9"/>
<sequence>MNRMSTTESDRNAPMPIQMLVSGIFVEGPYVLDPFPMEDSASDSNLADYDAIDHDHNDSISVNPNNSEDLLMSPRGPIPIQKSHDLPEGSLPSTPSPRPLETQTPCPNPATPTPPPKVAPWLLSDSQPLRLWDTLTNERKKFFILLSGQQLSTIPRHTITPSPVAITSELGSETICTYNWKNSPADSPTIFVSGAPPRWNPPPLPCFVPEDTDISFVNEDQYRSRFHGVPVFEPMFQAISVMRPTFAQMISMLLPIEPFCCHFFTGMRVGGRMPRLLSLYSVWAIL</sequence>
<organism evidence="2 3">
    <name type="scientific">Sporormia fimetaria CBS 119925</name>
    <dbReference type="NCBI Taxonomy" id="1340428"/>
    <lineage>
        <taxon>Eukaryota</taxon>
        <taxon>Fungi</taxon>
        <taxon>Dikarya</taxon>
        <taxon>Ascomycota</taxon>
        <taxon>Pezizomycotina</taxon>
        <taxon>Dothideomycetes</taxon>
        <taxon>Pleosporomycetidae</taxon>
        <taxon>Pleosporales</taxon>
        <taxon>Sporormiaceae</taxon>
        <taxon>Sporormia</taxon>
    </lineage>
</organism>
<dbReference type="Proteomes" id="UP000799440">
    <property type="component" value="Unassembled WGS sequence"/>
</dbReference>
<feature type="compositionally biased region" description="Pro residues" evidence="1">
    <location>
        <begin position="106"/>
        <end position="118"/>
    </location>
</feature>
<evidence type="ECO:0000256" key="1">
    <source>
        <dbReference type="SAM" id="MobiDB-lite"/>
    </source>
</evidence>
<protein>
    <submittedName>
        <fullName evidence="2">Uncharacterized protein</fullName>
    </submittedName>
</protein>
<dbReference type="OrthoDB" id="420564at2759"/>
<proteinExistence type="predicted"/>
<feature type="compositionally biased region" description="Polar residues" evidence="1">
    <location>
        <begin position="59"/>
        <end position="68"/>
    </location>
</feature>
<gene>
    <name evidence="2" type="ORF">M011DRAFT_257386</name>
</gene>
<name>A0A6A6V0Q9_9PLEO</name>
<evidence type="ECO:0000313" key="2">
    <source>
        <dbReference type="EMBL" id="KAF2742787.1"/>
    </source>
</evidence>
<evidence type="ECO:0000313" key="3">
    <source>
        <dbReference type="Proteomes" id="UP000799440"/>
    </source>
</evidence>
<accession>A0A6A6V0Q9</accession>
<reference evidence="2" key="1">
    <citation type="journal article" date="2020" name="Stud. Mycol.">
        <title>101 Dothideomycetes genomes: a test case for predicting lifestyles and emergence of pathogens.</title>
        <authorList>
            <person name="Haridas S."/>
            <person name="Albert R."/>
            <person name="Binder M."/>
            <person name="Bloem J."/>
            <person name="Labutti K."/>
            <person name="Salamov A."/>
            <person name="Andreopoulos B."/>
            <person name="Baker S."/>
            <person name="Barry K."/>
            <person name="Bills G."/>
            <person name="Bluhm B."/>
            <person name="Cannon C."/>
            <person name="Castanera R."/>
            <person name="Culley D."/>
            <person name="Daum C."/>
            <person name="Ezra D."/>
            <person name="Gonzalez J."/>
            <person name="Henrissat B."/>
            <person name="Kuo A."/>
            <person name="Liang C."/>
            <person name="Lipzen A."/>
            <person name="Lutzoni F."/>
            <person name="Magnuson J."/>
            <person name="Mondo S."/>
            <person name="Nolan M."/>
            <person name="Ohm R."/>
            <person name="Pangilinan J."/>
            <person name="Park H.-J."/>
            <person name="Ramirez L."/>
            <person name="Alfaro M."/>
            <person name="Sun H."/>
            <person name="Tritt A."/>
            <person name="Yoshinaga Y."/>
            <person name="Zwiers L.-H."/>
            <person name="Turgeon B."/>
            <person name="Goodwin S."/>
            <person name="Spatafora J."/>
            <person name="Crous P."/>
            <person name="Grigoriev I."/>
        </authorList>
    </citation>
    <scope>NUCLEOTIDE SEQUENCE</scope>
    <source>
        <strain evidence="2">CBS 119925</strain>
    </source>
</reference>